<keyword evidence="8 15" id="KW-0694">RNA-binding</keyword>
<dbReference type="GO" id="GO:0003723">
    <property type="term" value="F:RNA binding"/>
    <property type="evidence" value="ECO:0007669"/>
    <property type="project" value="UniProtKB-UniRule"/>
</dbReference>
<dbReference type="InterPro" id="IPR000629">
    <property type="entry name" value="RNA-helicase_DEAD-box_CS"/>
</dbReference>
<comment type="subcellular location">
    <subcellularLocation>
        <location evidence="1">Nucleus</location>
        <location evidence="1">Nucleolus</location>
    </subcellularLocation>
</comment>
<evidence type="ECO:0000256" key="11">
    <source>
        <dbReference type="ARBA" id="ARBA00037566"/>
    </source>
</evidence>
<dbReference type="Pfam" id="PF00270">
    <property type="entry name" value="DEAD"/>
    <property type="match status" value="1"/>
</dbReference>
<sequence length="637" mass="70504">MSKEKKADPRAWTTIQPALPSWVLDYAEANGFNKMTAVQASVLPQWVSKKGTDVVVEAVTGSGKTLSFLIPICVRLLSLSEPTKKHHIASIILSPTRELASQIYQVLLSLLAFHPESAEALQYLSPDNEEKRSPSSAPVIVPQLLVGGAVTPAADLALFMRTSPNVIISTPGRLVELLQSRHVHCPQSTFEMLVLDEADRLLDLGFKQDIQRILGLLPKQRRTGLFSASVSEAVSEIIRVGLRNPVKISVRVKSLRDGGIIEDRKVPASLEMRYLATPASHKLPALAKLLAGLEKTPQRSIVFVGTCAQVDYFQHILPLLLPSQYITIPLHGKHATNVRERNFKRFVTATSPVILFTTDLAARGLDIPQVDLVVQIDPPSDPKVFIHRNGRAGRAGRKGLAVTMLHSGREESYVEFLEIRQTPISPLIKPVVSVTDADAATATETIRALARSDRAIYDKAQKAFVSWVRSYTKHAASSIFRAEDLDWADLGAAWGLLRLPRMPEVKNWDGDKLLGQTVDWDAFAYKDKAREKARLEALAEEKADGGAKIAAAKAERAAKRKNNEAWSGKTGKEDVRVERREKRHKKFEAKRVATMSEAEKAEKAKLDELLDKIRTQNAQRSKVSKEETAEEFGGFDD</sequence>
<keyword evidence="20" id="KW-1185">Reference proteome</keyword>
<dbReference type="EC" id="3.6.4.13" evidence="15"/>
<evidence type="ECO:0000256" key="14">
    <source>
        <dbReference type="RuleBase" id="RU000492"/>
    </source>
</evidence>
<proteinExistence type="inferred from homology"/>
<evidence type="ECO:0000259" key="18">
    <source>
        <dbReference type="PROSITE" id="PS51194"/>
    </source>
</evidence>
<evidence type="ECO:0000256" key="9">
    <source>
        <dbReference type="ARBA" id="ARBA00023054"/>
    </source>
</evidence>
<evidence type="ECO:0000313" key="19">
    <source>
        <dbReference type="EMBL" id="KKA30898.1"/>
    </source>
</evidence>
<feature type="domain" description="Helicase ATP-binding" evidence="17">
    <location>
        <begin position="45"/>
        <end position="248"/>
    </location>
</feature>
<protein>
    <recommendedName>
        <fullName evidence="15">ATP-dependent RNA helicase</fullName>
        <ecNumber evidence="15">3.6.4.13</ecNumber>
    </recommendedName>
</protein>
<evidence type="ECO:0000256" key="10">
    <source>
        <dbReference type="ARBA" id="ARBA00023242"/>
    </source>
</evidence>
<keyword evidence="2" id="KW-0690">Ribosome biogenesis</keyword>
<feature type="domain" description="Helicase C-terminal" evidence="18">
    <location>
        <begin position="285"/>
        <end position="435"/>
    </location>
</feature>
<evidence type="ECO:0000259" key="17">
    <source>
        <dbReference type="PROSITE" id="PS51192"/>
    </source>
</evidence>
<dbReference type="EMBL" id="LAEV01000211">
    <property type="protein sequence ID" value="KKA30898.1"/>
    <property type="molecule type" value="Genomic_DNA"/>
</dbReference>
<evidence type="ECO:0000256" key="2">
    <source>
        <dbReference type="ARBA" id="ARBA00022517"/>
    </source>
</evidence>
<feature type="region of interest" description="Disordered" evidence="16">
    <location>
        <begin position="557"/>
        <end position="600"/>
    </location>
</feature>
<evidence type="ECO:0000313" key="20">
    <source>
        <dbReference type="Proteomes" id="UP000033483"/>
    </source>
</evidence>
<keyword evidence="4 14" id="KW-0547">Nucleotide-binding</keyword>
<dbReference type="Gene3D" id="3.40.50.300">
    <property type="entry name" value="P-loop containing nucleotide triphosphate hydrolases"/>
    <property type="match status" value="2"/>
</dbReference>
<keyword evidence="5 14" id="KW-0378">Hydrolase</keyword>
<dbReference type="SUPFAM" id="SSF52540">
    <property type="entry name" value="P-loop containing nucleoside triphosphate hydrolases"/>
    <property type="match status" value="1"/>
</dbReference>
<feature type="compositionally biased region" description="Acidic residues" evidence="16">
    <location>
        <begin position="628"/>
        <end position="637"/>
    </location>
</feature>
<comment type="catalytic activity">
    <reaction evidence="15">
        <text>ATP + H2O = ADP + phosphate + H(+)</text>
        <dbReference type="Rhea" id="RHEA:13065"/>
        <dbReference type="ChEBI" id="CHEBI:15377"/>
        <dbReference type="ChEBI" id="CHEBI:15378"/>
        <dbReference type="ChEBI" id="CHEBI:30616"/>
        <dbReference type="ChEBI" id="CHEBI:43474"/>
        <dbReference type="ChEBI" id="CHEBI:456216"/>
        <dbReference type="EC" id="3.6.4.13"/>
    </reaction>
</comment>
<dbReference type="GO" id="GO:0005654">
    <property type="term" value="C:nucleoplasm"/>
    <property type="evidence" value="ECO:0007669"/>
    <property type="project" value="EnsemblFungi"/>
</dbReference>
<comment type="function">
    <text evidence="15">RNA helicase.</text>
</comment>
<dbReference type="PROSITE" id="PS51192">
    <property type="entry name" value="HELICASE_ATP_BIND_1"/>
    <property type="match status" value="1"/>
</dbReference>
<dbReference type="GO" id="GO:0003724">
    <property type="term" value="F:RNA helicase activity"/>
    <property type="evidence" value="ECO:0007669"/>
    <property type="project" value="UniProtKB-EC"/>
</dbReference>
<dbReference type="InterPro" id="IPR056330">
    <property type="entry name" value="CTT_SPB4"/>
</dbReference>
<dbReference type="PROSITE" id="PS51194">
    <property type="entry name" value="HELICASE_CTER"/>
    <property type="match status" value="1"/>
</dbReference>
<dbReference type="InterPro" id="IPR027417">
    <property type="entry name" value="P-loop_NTPase"/>
</dbReference>
<dbReference type="GO" id="GO:0000470">
    <property type="term" value="P:maturation of LSU-rRNA"/>
    <property type="evidence" value="ECO:0007669"/>
    <property type="project" value="EnsemblFungi"/>
</dbReference>
<comment type="subunit">
    <text evidence="13">Component of pre-60S ribosomal complexes.</text>
</comment>
<keyword evidence="9" id="KW-0175">Coiled coil</keyword>
<evidence type="ECO:0000256" key="6">
    <source>
        <dbReference type="ARBA" id="ARBA00022806"/>
    </source>
</evidence>
<evidence type="ECO:0000256" key="13">
    <source>
        <dbReference type="ARBA" id="ARBA00038757"/>
    </source>
</evidence>
<name>A0A0F4ZM24_9PEZI</name>
<dbReference type="OrthoDB" id="7396459at2759"/>
<evidence type="ECO:0000256" key="3">
    <source>
        <dbReference type="ARBA" id="ARBA00022552"/>
    </source>
</evidence>
<keyword evidence="7 14" id="KW-0067">ATP-binding</keyword>
<comment type="similarity">
    <text evidence="12">Belongs to the DEAD box helicase family. DDX55/SPB4 subfamily.</text>
</comment>
<evidence type="ECO:0000256" key="16">
    <source>
        <dbReference type="SAM" id="MobiDB-lite"/>
    </source>
</evidence>
<reference evidence="19 20" key="1">
    <citation type="submission" date="2015-03" db="EMBL/GenBank/DDBJ databases">
        <authorList>
            <person name="Radwan O."/>
            <person name="Al-Naeli F.A."/>
            <person name="Rendon G.A."/>
            <person name="Fields C."/>
        </authorList>
    </citation>
    <scope>NUCLEOTIDE SEQUENCE [LARGE SCALE GENOMIC DNA]</scope>
    <source>
        <strain evidence="19">CR-DP1</strain>
    </source>
</reference>
<dbReference type="InterPro" id="IPR025313">
    <property type="entry name" value="SPB4-like_CTE"/>
</dbReference>
<dbReference type="InterPro" id="IPR011545">
    <property type="entry name" value="DEAD/DEAH_box_helicase_dom"/>
</dbReference>
<feature type="compositionally biased region" description="Basic and acidic residues" evidence="16">
    <location>
        <begin position="570"/>
        <end position="580"/>
    </location>
</feature>
<dbReference type="PROSITE" id="PS00039">
    <property type="entry name" value="DEAD_ATP_HELICASE"/>
    <property type="match status" value="1"/>
</dbReference>
<evidence type="ECO:0000256" key="7">
    <source>
        <dbReference type="ARBA" id="ARBA00022840"/>
    </source>
</evidence>
<dbReference type="SMART" id="SM00490">
    <property type="entry name" value="HELICc"/>
    <property type="match status" value="1"/>
</dbReference>
<dbReference type="GO" id="GO:1902626">
    <property type="term" value="P:assembly of large subunit precursor of preribosome"/>
    <property type="evidence" value="ECO:0007669"/>
    <property type="project" value="EnsemblFungi"/>
</dbReference>
<dbReference type="InterPro" id="IPR001650">
    <property type="entry name" value="Helicase_C-like"/>
</dbReference>
<feature type="region of interest" description="Disordered" evidence="16">
    <location>
        <begin position="614"/>
        <end position="637"/>
    </location>
</feature>
<keyword evidence="10" id="KW-0539">Nucleus</keyword>
<dbReference type="CDD" id="cd17960">
    <property type="entry name" value="DEADc_DDX55"/>
    <property type="match status" value="1"/>
</dbReference>
<dbReference type="CDD" id="cd18787">
    <property type="entry name" value="SF2_C_DEAD"/>
    <property type="match status" value="1"/>
</dbReference>
<dbReference type="GO" id="GO:0005524">
    <property type="term" value="F:ATP binding"/>
    <property type="evidence" value="ECO:0007669"/>
    <property type="project" value="UniProtKB-UniRule"/>
</dbReference>
<comment type="domain">
    <text evidence="15">The Q motif is unique to and characteristic of the DEAD box family of RNA helicases and controls ATP binding and hydrolysis.</text>
</comment>
<dbReference type="SMART" id="SM01178">
    <property type="entry name" value="DUF4217"/>
    <property type="match status" value="1"/>
</dbReference>
<accession>A0A0F4ZM24</accession>
<comment type="function">
    <text evidence="11">ATP-binding RNA helicase involved in the biogenesis of 60S ribosomal subunits. Binds 90S pre-ribosomal particles and dissociates from pre-60S ribosomal particles after processing of 27SB pre-rRNA. Required for the normal formation of 18S rRNA through the processing of pre-rRNAs at sites A0, A1 and A2, and the normal formation of 25S and 5.8S rRNAs through the processing of pre-rRNAs at sites C1 and C2.</text>
</comment>
<keyword evidence="6 14" id="KW-0347">Helicase</keyword>
<dbReference type="GO" id="GO:0030687">
    <property type="term" value="C:preribosome, large subunit precursor"/>
    <property type="evidence" value="ECO:0007669"/>
    <property type="project" value="EnsemblFungi"/>
</dbReference>
<gene>
    <name evidence="19" type="ORF">TD95_004086</name>
</gene>
<dbReference type="Proteomes" id="UP000033483">
    <property type="component" value="Unassembled WGS sequence"/>
</dbReference>
<dbReference type="SMART" id="SM00487">
    <property type="entry name" value="DEXDc"/>
    <property type="match status" value="1"/>
</dbReference>
<dbReference type="InterPro" id="IPR014001">
    <property type="entry name" value="Helicase_ATP-bd"/>
</dbReference>
<keyword evidence="3" id="KW-0698">rRNA processing</keyword>
<comment type="caution">
    <text evidence="19">The sequence shown here is derived from an EMBL/GenBank/DDBJ whole genome shotgun (WGS) entry which is preliminary data.</text>
</comment>
<dbReference type="AlphaFoldDB" id="A0A0F4ZM24"/>
<dbReference type="PANTHER" id="PTHR24031">
    <property type="entry name" value="RNA HELICASE"/>
    <property type="match status" value="1"/>
</dbReference>
<evidence type="ECO:0000256" key="15">
    <source>
        <dbReference type="RuleBase" id="RU365068"/>
    </source>
</evidence>
<dbReference type="Pfam" id="PF00271">
    <property type="entry name" value="Helicase_C"/>
    <property type="match status" value="1"/>
</dbReference>
<dbReference type="GO" id="GO:0016887">
    <property type="term" value="F:ATP hydrolysis activity"/>
    <property type="evidence" value="ECO:0007669"/>
    <property type="project" value="RHEA"/>
</dbReference>
<evidence type="ECO:0000256" key="1">
    <source>
        <dbReference type="ARBA" id="ARBA00004604"/>
    </source>
</evidence>
<dbReference type="GO" id="GO:0030686">
    <property type="term" value="C:90S preribosome"/>
    <property type="evidence" value="ECO:0007669"/>
    <property type="project" value="EnsemblFungi"/>
</dbReference>
<dbReference type="GO" id="GO:0005730">
    <property type="term" value="C:nucleolus"/>
    <property type="evidence" value="ECO:0007669"/>
    <property type="project" value="UniProtKB-SubCell"/>
</dbReference>
<dbReference type="Pfam" id="PF13959">
    <property type="entry name" value="CTE_SPB4"/>
    <property type="match status" value="1"/>
</dbReference>
<evidence type="ECO:0000256" key="8">
    <source>
        <dbReference type="ARBA" id="ARBA00022884"/>
    </source>
</evidence>
<evidence type="ECO:0000256" key="4">
    <source>
        <dbReference type="ARBA" id="ARBA00022741"/>
    </source>
</evidence>
<dbReference type="Pfam" id="PF23681">
    <property type="entry name" value="CTT_SPB4"/>
    <property type="match status" value="1"/>
</dbReference>
<evidence type="ECO:0000256" key="12">
    <source>
        <dbReference type="ARBA" id="ARBA00038002"/>
    </source>
</evidence>
<organism evidence="19 20">
    <name type="scientific">Thielaviopsis punctulata</name>
    <dbReference type="NCBI Taxonomy" id="72032"/>
    <lineage>
        <taxon>Eukaryota</taxon>
        <taxon>Fungi</taxon>
        <taxon>Dikarya</taxon>
        <taxon>Ascomycota</taxon>
        <taxon>Pezizomycotina</taxon>
        <taxon>Sordariomycetes</taxon>
        <taxon>Hypocreomycetidae</taxon>
        <taxon>Microascales</taxon>
        <taxon>Ceratocystidaceae</taxon>
        <taxon>Thielaviopsis</taxon>
    </lineage>
</organism>
<evidence type="ECO:0000256" key="5">
    <source>
        <dbReference type="ARBA" id="ARBA00022801"/>
    </source>
</evidence>